<dbReference type="Gene3D" id="4.10.400.10">
    <property type="entry name" value="Low-density Lipoprotein Receptor"/>
    <property type="match status" value="1"/>
</dbReference>
<keyword evidence="2" id="KW-0812">Transmembrane</keyword>
<evidence type="ECO:0000256" key="1">
    <source>
        <dbReference type="ARBA" id="ARBA00023157"/>
    </source>
</evidence>
<feature type="domain" description="Glucosidase II beta subunit N-terminal" evidence="4">
    <location>
        <begin position="45"/>
        <end position="125"/>
    </location>
</feature>
<keyword evidence="1" id="KW-1015">Disulfide bond</keyword>
<dbReference type="InterPro" id="IPR039794">
    <property type="entry name" value="Gtb1-like"/>
</dbReference>
<keyword evidence="2" id="KW-1133">Transmembrane helix</keyword>
<dbReference type="Pfam" id="PF12999">
    <property type="entry name" value="PRKCSH-like"/>
    <property type="match status" value="1"/>
</dbReference>
<evidence type="ECO:0000313" key="5">
    <source>
        <dbReference type="EMBL" id="KAK1397072.1"/>
    </source>
</evidence>
<feature type="transmembrane region" description="Helical" evidence="2">
    <location>
        <begin position="168"/>
        <end position="186"/>
    </location>
</feature>
<dbReference type="AlphaFoldDB" id="A0AAD8J3L6"/>
<comment type="caution">
    <text evidence="5">The sequence shown here is derived from an EMBL/GenBank/DDBJ whole genome shotgun (WGS) entry which is preliminary data.</text>
</comment>
<dbReference type="Proteomes" id="UP001237642">
    <property type="component" value="Unassembled WGS sequence"/>
</dbReference>
<gene>
    <name evidence="5" type="ORF">POM88_006935</name>
</gene>
<proteinExistence type="predicted"/>
<evidence type="ECO:0000256" key="2">
    <source>
        <dbReference type="SAM" id="Phobius"/>
    </source>
</evidence>
<organism evidence="5 6">
    <name type="scientific">Heracleum sosnowskyi</name>
    <dbReference type="NCBI Taxonomy" id="360622"/>
    <lineage>
        <taxon>Eukaryota</taxon>
        <taxon>Viridiplantae</taxon>
        <taxon>Streptophyta</taxon>
        <taxon>Embryophyta</taxon>
        <taxon>Tracheophyta</taxon>
        <taxon>Spermatophyta</taxon>
        <taxon>Magnoliopsida</taxon>
        <taxon>eudicotyledons</taxon>
        <taxon>Gunneridae</taxon>
        <taxon>Pentapetalae</taxon>
        <taxon>asterids</taxon>
        <taxon>campanulids</taxon>
        <taxon>Apiales</taxon>
        <taxon>Apiaceae</taxon>
        <taxon>Apioideae</taxon>
        <taxon>apioid superclade</taxon>
        <taxon>Tordylieae</taxon>
        <taxon>Tordyliinae</taxon>
        <taxon>Heracleum</taxon>
    </lineage>
</organism>
<accession>A0AAD8J3L6</accession>
<sequence length="198" mass="22078">MSHRRLFVLLFIILFGVVLVSSSSATILPLGIHPLDVKYFASDVIKCKDGSNFFSRDRINDNFCDCPDGSDEPGTSACPAGKFYCKNAGSTPQFLFSSRVNDQICDCCDGSDEYDGHMNCPNTCVMGGNLAYKRIDYGTAIGNHFADRKIVQRLDFGDSVQKLTGLKVVIIIQVFFLIVVLGFRLFHRGIRSRRKQSR</sequence>
<keyword evidence="6" id="KW-1185">Reference proteome</keyword>
<evidence type="ECO:0000259" key="4">
    <source>
        <dbReference type="Pfam" id="PF12999"/>
    </source>
</evidence>
<feature type="signal peptide" evidence="3">
    <location>
        <begin position="1"/>
        <end position="22"/>
    </location>
</feature>
<dbReference type="EMBL" id="JAUIZM010000002">
    <property type="protein sequence ID" value="KAK1397072.1"/>
    <property type="molecule type" value="Genomic_DNA"/>
</dbReference>
<evidence type="ECO:0000256" key="3">
    <source>
        <dbReference type="SAM" id="SignalP"/>
    </source>
</evidence>
<evidence type="ECO:0000313" key="6">
    <source>
        <dbReference type="Proteomes" id="UP001237642"/>
    </source>
</evidence>
<protein>
    <submittedName>
        <fullName evidence="5">PRKCSH-like domain-containing protein</fullName>
    </submittedName>
</protein>
<keyword evidence="2" id="KW-0472">Membrane</keyword>
<dbReference type="InterPro" id="IPR028146">
    <property type="entry name" value="PRKCSH_N"/>
</dbReference>
<dbReference type="InterPro" id="IPR036055">
    <property type="entry name" value="LDL_receptor-like_sf"/>
</dbReference>
<keyword evidence="3" id="KW-0732">Signal</keyword>
<reference evidence="5" key="2">
    <citation type="submission" date="2023-05" db="EMBL/GenBank/DDBJ databases">
        <authorList>
            <person name="Schelkunov M.I."/>
        </authorList>
    </citation>
    <scope>NUCLEOTIDE SEQUENCE</scope>
    <source>
        <strain evidence="5">Hsosn_3</strain>
        <tissue evidence="5">Leaf</tissue>
    </source>
</reference>
<dbReference type="GO" id="GO:0006491">
    <property type="term" value="P:N-glycan processing"/>
    <property type="evidence" value="ECO:0007669"/>
    <property type="project" value="TreeGrafter"/>
</dbReference>
<dbReference type="PANTHER" id="PTHR12630:SF17">
    <property type="entry name" value="EXPRESSED PROTEIN"/>
    <property type="match status" value="1"/>
</dbReference>
<dbReference type="PANTHER" id="PTHR12630">
    <property type="entry name" value="N-LINKED OLIGOSACCHARIDE PROCESSING"/>
    <property type="match status" value="1"/>
</dbReference>
<dbReference type="GO" id="GO:0017177">
    <property type="term" value="C:glucosidase II complex"/>
    <property type="evidence" value="ECO:0007669"/>
    <property type="project" value="TreeGrafter"/>
</dbReference>
<reference evidence="5" key="1">
    <citation type="submission" date="2023-02" db="EMBL/GenBank/DDBJ databases">
        <title>Genome of toxic invasive species Heracleum sosnowskyi carries increased number of genes despite the absence of recent whole-genome duplications.</title>
        <authorList>
            <person name="Schelkunov M."/>
            <person name="Shtratnikova V."/>
            <person name="Makarenko M."/>
            <person name="Klepikova A."/>
            <person name="Omelchenko D."/>
            <person name="Novikova G."/>
            <person name="Obukhova E."/>
            <person name="Bogdanov V."/>
            <person name="Penin A."/>
            <person name="Logacheva M."/>
        </authorList>
    </citation>
    <scope>NUCLEOTIDE SEQUENCE</scope>
    <source>
        <strain evidence="5">Hsosn_3</strain>
        <tissue evidence="5">Leaf</tissue>
    </source>
</reference>
<name>A0AAD8J3L6_9APIA</name>
<feature type="chain" id="PRO_5042159456" evidence="3">
    <location>
        <begin position="23"/>
        <end position="198"/>
    </location>
</feature>